<dbReference type="SUPFAM" id="SSF53448">
    <property type="entry name" value="Nucleotide-diphospho-sugar transferases"/>
    <property type="match status" value="1"/>
</dbReference>
<dbReference type="CDD" id="cd00761">
    <property type="entry name" value="Glyco_tranf_GTA_type"/>
    <property type="match status" value="1"/>
</dbReference>
<dbReference type="Proteomes" id="UP000256900">
    <property type="component" value="Unassembled WGS sequence"/>
</dbReference>
<dbReference type="RefSeq" id="WP_165204251.1">
    <property type="nucleotide sequence ID" value="NZ_QUMO01000003.1"/>
</dbReference>
<dbReference type="AlphaFoldDB" id="A0A3D9YX41"/>
<dbReference type="InterPro" id="IPR001173">
    <property type="entry name" value="Glyco_trans_2-like"/>
</dbReference>
<keyword evidence="2" id="KW-0808">Transferase</keyword>
<organism evidence="2 3">
    <name type="scientific">Methylovirgula ligni</name>
    <dbReference type="NCBI Taxonomy" id="569860"/>
    <lineage>
        <taxon>Bacteria</taxon>
        <taxon>Pseudomonadati</taxon>
        <taxon>Pseudomonadota</taxon>
        <taxon>Alphaproteobacteria</taxon>
        <taxon>Hyphomicrobiales</taxon>
        <taxon>Beijerinckiaceae</taxon>
        <taxon>Methylovirgula</taxon>
    </lineage>
</organism>
<feature type="domain" description="Glycosyltransferase 2-like" evidence="1">
    <location>
        <begin position="14"/>
        <end position="110"/>
    </location>
</feature>
<dbReference type="GO" id="GO:0016740">
    <property type="term" value="F:transferase activity"/>
    <property type="evidence" value="ECO:0007669"/>
    <property type="project" value="UniProtKB-KW"/>
</dbReference>
<dbReference type="InterPro" id="IPR050834">
    <property type="entry name" value="Glycosyltransf_2"/>
</dbReference>
<dbReference type="Pfam" id="PF00535">
    <property type="entry name" value="Glycos_transf_2"/>
    <property type="match status" value="1"/>
</dbReference>
<protein>
    <submittedName>
        <fullName evidence="2">Glycosyl transferase family 2</fullName>
    </submittedName>
</protein>
<comment type="caution">
    <text evidence="2">The sequence shown here is derived from an EMBL/GenBank/DDBJ whole genome shotgun (WGS) entry which is preliminary data.</text>
</comment>
<evidence type="ECO:0000259" key="1">
    <source>
        <dbReference type="Pfam" id="PF00535"/>
    </source>
</evidence>
<proteinExistence type="predicted"/>
<dbReference type="EMBL" id="QUMO01000003">
    <property type="protein sequence ID" value="REF86261.1"/>
    <property type="molecule type" value="Genomic_DNA"/>
</dbReference>
<dbReference type="PANTHER" id="PTHR43685:SF11">
    <property type="entry name" value="GLYCOSYLTRANSFERASE TAGX-RELATED"/>
    <property type="match status" value="1"/>
</dbReference>
<name>A0A3D9YX41_9HYPH</name>
<evidence type="ECO:0000313" key="2">
    <source>
        <dbReference type="EMBL" id="REF86261.1"/>
    </source>
</evidence>
<dbReference type="PANTHER" id="PTHR43685">
    <property type="entry name" value="GLYCOSYLTRANSFERASE"/>
    <property type="match status" value="1"/>
</dbReference>
<dbReference type="Gene3D" id="3.90.550.10">
    <property type="entry name" value="Spore Coat Polysaccharide Biosynthesis Protein SpsA, Chain A"/>
    <property type="match status" value="1"/>
</dbReference>
<accession>A0A3D9YX41</accession>
<sequence>MAEARELLSLPLVSVVIDNYNLGRYLKDAADSVFAQTYPNIECIIVDDASTDDSTRVLDEIAAARSSVKVIRRQINGDQIAACLDGLAASRGDYIVFLDADDVLLKHCIATHVFVHLSLRIPVGFTCSDMLQIVSGNIVLGGNSVMSRYILGAKPPKAPARTAANSATDGLMQYVDPSVLDRIYKVDMKCRAWPWTATSGFFFRRDALNLWANAPGLAELRRSTDGFFGLAINAITGSVLIDESLAGLRIHATNNFTRHPQLNNIRNYDIATSEREVRYRHIILEEITRDPGRFRFHHTGLLKRSLFAADTRETSDTAPAWARKSRLSHLFVTRYASLASVVGESKIACWMFEKGVPARVMKEAGIRYAFADRIKGTLARAWRYTRRDGN</sequence>
<evidence type="ECO:0000313" key="3">
    <source>
        <dbReference type="Proteomes" id="UP000256900"/>
    </source>
</evidence>
<gene>
    <name evidence="2" type="ORF">DES32_2310</name>
</gene>
<keyword evidence="3" id="KW-1185">Reference proteome</keyword>
<reference evidence="2 3" key="1">
    <citation type="submission" date="2018-08" db="EMBL/GenBank/DDBJ databases">
        <title>Genomic Encyclopedia of Type Strains, Phase IV (KMG-IV): sequencing the most valuable type-strain genomes for metagenomic binning, comparative biology and taxonomic classification.</title>
        <authorList>
            <person name="Goeker M."/>
        </authorList>
    </citation>
    <scope>NUCLEOTIDE SEQUENCE [LARGE SCALE GENOMIC DNA]</scope>
    <source>
        <strain evidence="2 3">BW863</strain>
    </source>
</reference>
<dbReference type="InterPro" id="IPR029044">
    <property type="entry name" value="Nucleotide-diphossugar_trans"/>
</dbReference>